<feature type="transmembrane region" description="Helical" evidence="2">
    <location>
        <begin position="250"/>
        <end position="272"/>
    </location>
</feature>
<reference evidence="3 4" key="1">
    <citation type="submission" date="2019-09" db="EMBL/GenBank/DDBJ databases">
        <title>Draft genome sequences of 48 bacterial type strains from the CCUG.</title>
        <authorList>
            <person name="Tunovic T."/>
            <person name="Pineiro-Iglesias B."/>
            <person name="Unosson C."/>
            <person name="Inganas E."/>
            <person name="Ohlen M."/>
            <person name="Cardew S."/>
            <person name="Jensie-Markopoulos S."/>
            <person name="Salva-Serra F."/>
            <person name="Jaen-Luchoro D."/>
            <person name="Karlsson R."/>
            <person name="Svensson-Stadler L."/>
            <person name="Chun J."/>
            <person name="Moore E."/>
        </authorList>
    </citation>
    <scope>NUCLEOTIDE SEQUENCE [LARGE SCALE GENOMIC DNA]</scope>
    <source>
        <strain evidence="3 4">CCUG 30977</strain>
    </source>
</reference>
<evidence type="ECO:0000313" key="4">
    <source>
        <dbReference type="Proteomes" id="UP000430120"/>
    </source>
</evidence>
<gene>
    <name evidence="3" type="ORF">F7Q92_02270</name>
</gene>
<sequence>MAWASSWPTCSPKVMVPRHTGLTERLLRPSDTRAAGKEGMAFMGRQCAPSGTALQRPGALAPRSAQARAQAQGQARRRPVQGQFQLHPWREPPQAQRQQGQQQCGHPAPPMAGARQLINACLTHNIYCFTLNFMHPTTISTASPHEQALAARLRGLSRLVRGLLLIGLPLLLLSPLWLWWRPGAIPLDGTDSLGLGDASLPAPAQLRLLGLTYLGLVFALGMAWQLWCLFGEYGQGRLFSDRAVQSLRRLGAWLLADWVAGPLIHAAASVARTWDNPPGQRMLTLSVGSTDYQQLLFALLVLALARVMQEAARAAAENEGFV</sequence>
<proteinExistence type="predicted"/>
<dbReference type="Proteomes" id="UP000430120">
    <property type="component" value="Unassembled WGS sequence"/>
</dbReference>
<organism evidence="3 4">
    <name type="scientific">Ideonella dechloratans</name>
    <dbReference type="NCBI Taxonomy" id="36863"/>
    <lineage>
        <taxon>Bacteria</taxon>
        <taxon>Pseudomonadati</taxon>
        <taxon>Pseudomonadota</taxon>
        <taxon>Betaproteobacteria</taxon>
        <taxon>Burkholderiales</taxon>
        <taxon>Sphaerotilaceae</taxon>
        <taxon>Ideonella</taxon>
    </lineage>
</organism>
<accession>A0A643FGV6</accession>
<keyword evidence="2" id="KW-0812">Transmembrane</keyword>
<keyword evidence="4" id="KW-1185">Reference proteome</keyword>
<dbReference type="EMBL" id="VZPB01000003">
    <property type="protein sequence ID" value="KAB0585000.1"/>
    <property type="molecule type" value="Genomic_DNA"/>
</dbReference>
<feature type="compositionally biased region" description="Low complexity" evidence="1">
    <location>
        <begin position="61"/>
        <end position="74"/>
    </location>
</feature>
<evidence type="ECO:0000256" key="2">
    <source>
        <dbReference type="SAM" id="Phobius"/>
    </source>
</evidence>
<dbReference type="InterPro" id="IPR021354">
    <property type="entry name" value="DUF2975"/>
</dbReference>
<dbReference type="OrthoDB" id="9153951at2"/>
<protein>
    <submittedName>
        <fullName evidence="3">DUF2975 domain-containing protein</fullName>
    </submittedName>
</protein>
<evidence type="ECO:0000313" key="3">
    <source>
        <dbReference type="EMBL" id="KAB0585000.1"/>
    </source>
</evidence>
<feature type="transmembrane region" description="Helical" evidence="2">
    <location>
        <begin position="162"/>
        <end position="180"/>
    </location>
</feature>
<feature type="transmembrane region" description="Helical" evidence="2">
    <location>
        <begin position="208"/>
        <end position="230"/>
    </location>
</feature>
<feature type="region of interest" description="Disordered" evidence="1">
    <location>
        <begin position="48"/>
        <end position="81"/>
    </location>
</feature>
<dbReference type="AlphaFoldDB" id="A0A643FGV6"/>
<keyword evidence="2" id="KW-1133">Transmembrane helix</keyword>
<evidence type="ECO:0000256" key="1">
    <source>
        <dbReference type="SAM" id="MobiDB-lite"/>
    </source>
</evidence>
<keyword evidence="2" id="KW-0472">Membrane</keyword>
<name>A0A643FGV6_IDEDE</name>
<feature type="transmembrane region" description="Helical" evidence="2">
    <location>
        <begin position="292"/>
        <end position="308"/>
    </location>
</feature>
<comment type="caution">
    <text evidence="3">The sequence shown here is derived from an EMBL/GenBank/DDBJ whole genome shotgun (WGS) entry which is preliminary data.</text>
</comment>
<dbReference type="Pfam" id="PF11188">
    <property type="entry name" value="DUF2975"/>
    <property type="match status" value="1"/>
</dbReference>